<keyword evidence="5 6" id="KW-0472">Membrane</keyword>
<evidence type="ECO:0000256" key="5">
    <source>
        <dbReference type="ARBA" id="ARBA00023136"/>
    </source>
</evidence>
<protein>
    <recommendedName>
        <fullName evidence="9">AI-2 transport protein TqsA</fullName>
    </recommendedName>
</protein>
<keyword evidence="8" id="KW-1185">Reference proteome</keyword>
<feature type="transmembrane region" description="Helical" evidence="6">
    <location>
        <begin position="143"/>
        <end position="174"/>
    </location>
</feature>
<dbReference type="PANTHER" id="PTHR21716:SF64">
    <property type="entry name" value="AI-2 TRANSPORT PROTEIN TQSA"/>
    <property type="match status" value="1"/>
</dbReference>
<organism evidence="7 8">
    <name type="scientific">Aminobacterium colombiense (strain DSM 12261 / ALA-1)</name>
    <dbReference type="NCBI Taxonomy" id="572547"/>
    <lineage>
        <taxon>Bacteria</taxon>
        <taxon>Thermotogati</taxon>
        <taxon>Synergistota</taxon>
        <taxon>Synergistia</taxon>
        <taxon>Synergistales</taxon>
        <taxon>Aminobacteriaceae</taxon>
        <taxon>Aminobacterium</taxon>
    </lineage>
</organism>
<evidence type="ECO:0000313" key="7">
    <source>
        <dbReference type="EMBL" id="ADE57877.1"/>
    </source>
</evidence>
<dbReference type="PANTHER" id="PTHR21716">
    <property type="entry name" value="TRANSMEMBRANE PROTEIN"/>
    <property type="match status" value="1"/>
</dbReference>
<dbReference type="AlphaFoldDB" id="D5EH45"/>
<dbReference type="eggNOG" id="COG0628">
    <property type="taxonomic scope" value="Bacteria"/>
</dbReference>
<comment type="similarity">
    <text evidence="2">Belongs to the autoinducer-2 exporter (AI-2E) (TC 2.A.86) family.</text>
</comment>
<dbReference type="GO" id="GO:0016020">
    <property type="term" value="C:membrane"/>
    <property type="evidence" value="ECO:0007669"/>
    <property type="project" value="UniProtKB-SubCell"/>
</dbReference>
<evidence type="ECO:0000313" key="8">
    <source>
        <dbReference type="Proteomes" id="UP000002366"/>
    </source>
</evidence>
<reference evidence="7 8" key="1">
    <citation type="journal article" date="2010" name="Stand. Genomic Sci.">
        <title>Complete genome sequence of Aminobacterium colombiense type strain (ALA-1).</title>
        <authorList>
            <person name="Chertkov O."/>
            <person name="Sikorski J."/>
            <person name="Brambilla E."/>
            <person name="Lapidus A."/>
            <person name="Copeland A."/>
            <person name="Glavina Del Rio T."/>
            <person name="Nolan M."/>
            <person name="Lucas S."/>
            <person name="Tice H."/>
            <person name="Cheng J.F."/>
            <person name="Han C."/>
            <person name="Detter J.C."/>
            <person name="Bruce D."/>
            <person name="Tapia R."/>
            <person name="Goodwin L."/>
            <person name="Pitluck S."/>
            <person name="Liolios K."/>
            <person name="Ivanova N."/>
            <person name="Mavromatis K."/>
            <person name="Ovchinnikova G."/>
            <person name="Pati A."/>
            <person name="Chen A."/>
            <person name="Palaniappan K."/>
            <person name="Land M."/>
            <person name="Hauser L."/>
            <person name="Chang Y.J."/>
            <person name="Jeffries C.D."/>
            <person name="Spring S."/>
            <person name="Rohde M."/>
            <person name="Goker M."/>
            <person name="Bristow J."/>
            <person name="Eisen J.A."/>
            <person name="Markowitz V."/>
            <person name="Hugenholtz P."/>
            <person name="Kyrpides N.C."/>
            <person name="Klenk H.P."/>
        </authorList>
    </citation>
    <scope>NUCLEOTIDE SEQUENCE [LARGE SCALE GENOMIC DNA]</scope>
    <source>
        <strain evidence="8">DSM 12261 / ALA-1</strain>
    </source>
</reference>
<feature type="transmembrane region" description="Helical" evidence="6">
    <location>
        <begin position="247"/>
        <end position="268"/>
    </location>
</feature>
<keyword evidence="3 6" id="KW-0812">Transmembrane</keyword>
<sequence length="355" mass="39027">MTFSTDNKYDSKEKVQVVGRYGLRSQVFFLGFLSIVAAGMVLHFARGVVMPLVVAWLISYIFKPMIRTLERKKIPPVLSITALIAVFLGLCLLALSFLYRRLVPFANAFPSYYDKLLLLVQEFGKTNDIPTELLLEFDWGKRLTAWLITLPGTAISLVSNLFLMIVFLVFILLGSPTSSDKLNRAFSPKTSVRVQQIIDSISKQIGRYLTTAVVISAMTGIAVWMALKLIGVDFSVNWGVLAFLLNFIPYIGSILASIPPILVALVKFYPDFTPAIITAFALLSIQVGIGNLLAPKVMGDTLDINPIVVLVSLLFWGWLWGGGGAVLAVPIAVVIKIVCENIPSLHPVAIFMSSK</sequence>
<dbReference type="KEGG" id="aco:Amico_1764"/>
<feature type="transmembrane region" description="Helical" evidence="6">
    <location>
        <begin position="275"/>
        <end position="294"/>
    </location>
</feature>
<dbReference type="EMBL" id="CP001997">
    <property type="protein sequence ID" value="ADE57877.1"/>
    <property type="molecule type" value="Genomic_DNA"/>
</dbReference>
<feature type="transmembrane region" description="Helical" evidence="6">
    <location>
        <begin position="78"/>
        <end position="99"/>
    </location>
</feature>
<evidence type="ECO:0000256" key="4">
    <source>
        <dbReference type="ARBA" id="ARBA00022989"/>
    </source>
</evidence>
<dbReference type="RefSeq" id="WP_013049139.1">
    <property type="nucleotide sequence ID" value="NC_014011.1"/>
</dbReference>
<dbReference type="STRING" id="572547.Amico_1764"/>
<evidence type="ECO:0008006" key="9">
    <source>
        <dbReference type="Google" id="ProtNLM"/>
    </source>
</evidence>
<evidence type="ECO:0000256" key="1">
    <source>
        <dbReference type="ARBA" id="ARBA00004141"/>
    </source>
</evidence>
<dbReference type="OrthoDB" id="9793390at2"/>
<proteinExistence type="inferred from homology"/>
<feature type="transmembrane region" description="Helical" evidence="6">
    <location>
        <begin position="208"/>
        <end position="227"/>
    </location>
</feature>
<name>D5EH45_AMICL</name>
<dbReference type="GO" id="GO:0055085">
    <property type="term" value="P:transmembrane transport"/>
    <property type="evidence" value="ECO:0007669"/>
    <property type="project" value="TreeGrafter"/>
</dbReference>
<evidence type="ECO:0000256" key="2">
    <source>
        <dbReference type="ARBA" id="ARBA00009773"/>
    </source>
</evidence>
<gene>
    <name evidence="7" type="ordered locus">Amico_1764</name>
</gene>
<dbReference type="Pfam" id="PF01594">
    <property type="entry name" value="AI-2E_transport"/>
    <property type="match status" value="1"/>
</dbReference>
<evidence type="ECO:0000256" key="3">
    <source>
        <dbReference type="ARBA" id="ARBA00022692"/>
    </source>
</evidence>
<feature type="transmembrane region" description="Helical" evidence="6">
    <location>
        <begin position="48"/>
        <end position="66"/>
    </location>
</feature>
<dbReference type="InterPro" id="IPR002549">
    <property type="entry name" value="AI-2E-like"/>
</dbReference>
<evidence type="ECO:0000256" key="6">
    <source>
        <dbReference type="SAM" id="Phobius"/>
    </source>
</evidence>
<feature type="transmembrane region" description="Helical" evidence="6">
    <location>
        <begin position="314"/>
        <end position="335"/>
    </location>
</feature>
<dbReference type="HOGENOM" id="CLU_031275_0_3_0"/>
<dbReference type="Proteomes" id="UP000002366">
    <property type="component" value="Chromosome"/>
</dbReference>
<accession>D5EH45</accession>
<feature type="transmembrane region" description="Helical" evidence="6">
    <location>
        <begin position="21"/>
        <end position="42"/>
    </location>
</feature>
<keyword evidence="4 6" id="KW-1133">Transmembrane helix</keyword>
<comment type="subcellular location">
    <subcellularLocation>
        <location evidence="1">Membrane</location>
        <topology evidence="1">Multi-pass membrane protein</topology>
    </subcellularLocation>
</comment>